<protein>
    <submittedName>
        <fullName evidence="2">MarR family winged helix-turn-helix transcriptional regulator</fullName>
    </submittedName>
</protein>
<sequence length="146" mass="15784">MTDRWAMFDDLVRCQIELWNLADARLRAELGTPIIICSSLRAVASTTPSRVQDVAAALVITIGGASKAVDRLVAQGLCARQANPDDRRSSIVALTPAGQDLLQRSNAVLDRMFGEIFGAALSEPELAQLHESLRRLRAVLPPTAAH</sequence>
<dbReference type="Pfam" id="PF01047">
    <property type="entry name" value="MarR"/>
    <property type="match status" value="1"/>
</dbReference>
<dbReference type="PRINTS" id="PR00598">
    <property type="entry name" value="HTHMARR"/>
</dbReference>
<dbReference type="InterPro" id="IPR000835">
    <property type="entry name" value="HTH_MarR-typ"/>
</dbReference>
<dbReference type="SUPFAM" id="SSF46785">
    <property type="entry name" value="Winged helix' DNA-binding domain"/>
    <property type="match status" value="1"/>
</dbReference>
<organism evidence="2 3">
    <name type="scientific">Nocardia albiluteola</name>
    <dbReference type="NCBI Taxonomy" id="2842303"/>
    <lineage>
        <taxon>Bacteria</taxon>
        <taxon>Bacillati</taxon>
        <taxon>Actinomycetota</taxon>
        <taxon>Actinomycetes</taxon>
        <taxon>Mycobacteriales</taxon>
        <taxon>Nocardiaceae</taxon>
        <taxon>Nocardia</taxon>
    </lineage>
</organism>
<dbReference type="RefSeq" id="WP_215921802.1">
    <property type="nucleotide sequence ID" value="NZ_JAHKNI010000012.1"/>
</dbReference>
<dbReference type="SMART" id="SM00347">
    <property type="entry name" value="HTH_MARR"/>
    <property type="match status" value="1"/>
</dbReference>
<accession>A0ABS6B6L4</accession>
<evidence type="ECO:0000313" key="2">
    <source>
        <dbReference type="EMBL" id="MBU3065783.1"/>
    </source>
</evidence>
<evidence type="ECO:0000313" key="3">
    <source>
        <dbReference type="Proteomes" id="UP000733379"/>
    </source>
</evidence>
<dbReference type="InterPro" id="IPR036390">
    <property type="entry name" value="WH_DNA-bd_sf"/>
</dbReference>
<reference evidence="2 3" key="1">
    <citation type="submission" date="2021-06" db="EMBL/GenBank/DDBJ databases">
        <title>Actinomycetes sequencing.</title>
        <authorList>
            <person name="Shan Q."/>
        </authorList>
    </citation>
    <scope>NUCLEOTIDE SEQUENCE [LARGE SCALE GENOMIC DNA]</scope>
    <source>
        <strain evidence="2 3">NEAU-G5</strain>
    </source>
</reference>
<dbReference type="InterPro" id="IPR039422">
    <property type="entry name" value="MarR/SlyA-like"/>
</dbReference>
<comment type="caution">
    <text evidence="2">The sequence shown here is derived from an EMBL/GenBank/DDBJ whole genome shotgun (WGS) entry which is preliminary data.</text>
</comment>
<dbReference type="PANTHER" id="PTHR33164:SF57">
    <property type="entry name" value="MARR-FAMILY TRANSCRIPTIONAL REGULATOR"/>
    <property type="match status" value="1"/>
</dbReference>
<dbReference type="PANTHER" id="PTHR33164">
    <property type="entry name" value="TRANSCRIPTIONAL REGULATOR, MARR FAMILY"/>
    <property type="match status" value="1"/>
</dbReference>
<dbReference type="Proteomes" id="UP000733379">
    <property type="component" value="Unassembled WGS sequence"/>
</dbReference>
<name>A0ABS6B6L4_9NOCA</name>
<gene>
    <name evidence="2" type="ORF">KO481_30190</name>
</gene>
<dbReference type="Gene3D" id="1.10.10.10">
    <property type="entry name" value="Winged helix-like DNA-binding domain superfamily/Winged helix DNA-binding domain"/>
    <property type="match status" value="1"/>
</dbReference>
<dbReference type="EMBL" id="JAHKNI010000012">
    <property type="protein sequence ID" value="MBU3065783.1"/>
    <property type="molecule type" value="Genomic_DNA"/>
</dbReference>
<dbReference type="PROSITE" id="PS50995">
    <property type="entry name" value="HTH_MARR_2"/>
    <property type="match status" value="1"/>
</dbReference>
<proteinExistence type="predicted"/>
<keyword evidence="3" id="KW-1185">Reference proteome</keyword>
<feature type="domain" description="HTH marR-type" evidence="1">
    <location>
        <begin position="4"/>
        <end position="138"/>
    </location>
</feature>
<evidence type="ECO:0000259" key="1">
    <source>
        <dbReference type="PROSITE" id="PS50995"/>
    </source>
</evidence>
<dbReference type="InterPro" id="IPR036388">
    <property type="entry name" value="WH-like_DNA-bd_sf"/>
</dbReference>